<gene>
    <name evidence="1" type="ORF">GKC30_08300</name>
</gene>
<comment type="caution">
    <text evidence="1">The sequence shown here is derived from an EMBL/GenBank/DDBJ whole genome shotgun (WGS) entry which is preliminary data.</text>
</comment>
<evidence type="ECO:0000313" key="2">
    <source>
        <dbReference type="Proteomes" id="UP000461162"/>
    </source>
</evidence>
<dbReference type="SUPFAM" id="SSF46689">
    <property type="entry name" value="Homeodomain-like"/>
    <property type="match status" value="1"/>
</dbReference>
<dbReference type="EMBL" id="WODC01000004">
    <property type="protein sequence ID" value="MUM77631.1"/>
    <property type="molecule type" value="Genomic_DNA"/>
</dbReference>
<dbReference type="Gene3D" id="1.10.357.10">
    <property type="entry name" value="Tetracycline Repressor, domain 2"/>
    <property type="match status" value="1"/>
</dbReference>
<dbReference type="AlphaFoldDB" id="A0A7K1KP15"/>
<dbReference type="RefSeq" id="WP_155933946.1">
    <property type="nucleotide sequence ID" value="NZ_WODC01000004.1"/>
</dbReference>
<proteinExistence type="predicted"/>
<evidence type="ECO:0008006" key="3">
    <source>
        <dbReference type="Google" id="ProtNLM"/>
    </source>
</evidence>
<organism evidence="1 2">
    <name type="scientific">Pseudodesulfovibrio alkaliphilus</name>
    <dbReference type="NCBI Taxonomy" id="2661613"/>
    <lineage>
        <taxon>Bacteria</taxon>
        <taxon>Pseudomonadati</taxon>
        <taxon>Thermodesulfobacteriota</taxon>
        <taxon>Desulfovibrionia</taxon>
        <taxon>Desulfovibrionales</taxon>
        <taxon>Desulfovibrionaceae</taxon>
    </lineage>
</organism>
<keyword evidence="2" id="KW-1185">Reference proteome</keyword>
<dbReference type="InterPro" id="IPR036271">
    <property type="entry name" value="Tet_transcr_reg_TetR-rel_C_sf"/>
</dbReference>
<evidence type="ECO:0000313" key="1">
    <source>
        <dbReference type="EMBL" id="MUM77631.1"/>
    </source>
</evidence>
<name>A0A7K1KP15_9BACT</name>
<sequence>MADKRDELLDAACERFRASDLKGLHLESLARQVGLSPQQAREMFPDSDGLNRAVYERALIAMAAESVASLPGSGIGRQLEHLLRQRYGFLVDHRESSRDILFGVISAGGGWRDPFEDQFWRFSVQVVALLEAAKRNGEIRADADHVVAARAFVSYYLTGILLALRNDTTSADQACDFTFPLVSALLESLR</sequence>
<dbReference type="SUPFAM" id="SSF48498">
    <property type="entry name" value="Tetracyclin repressor-like, C-terminal domain"/>
    <property type="match status" value="1"/>
</dbReference>
<reference evidence="1 2" key="1">
    <citation type="submission" date="2019-11" db="EMBL/GenBank/DDBJ databases">
        <title>Pseudodesulfovibrio alkaliphilus, sp. nov., an alkaliphilic sulfate-reducing bacteria from mud volcano of Taman peninsula, Russia.</title>
        <authorList>
            <person name="Frolova A."/>
            <person name="Merkel A.Y."/>
            <person name="Slobodkin A.I."/>
        </authorList>
    </citation>
    <scope>NUCLEOTIDE SEQUENCE [LARGE SCALE GENOMIC DNA]</scope>
    <source>
        <strain evidence="1 2">F-1</strain>
    </source>
</reference>
<protein>
    <recommendedName>
        <fullName evidence="3">Transcriptional regulator, TetR family</fullName>
    </recommendedName>
</protein>
<dbReference type="InterPro" id="IPR009057">
    <property type="entry name" value="Homeodomain-like_sf"/>
</dbReference>
<accession>A0A7K1KP15</accession>
<dbReference type="Proteomes" id="UP000461162">
    <property type="component" value="Unassembled WGS sequence"/>
</dbReference>